<comment type="caution">
    <text evidence="1">The sequence shown here is derived from an EMBL/GenBank/DDBJ whole genome shotgun (WGS) entry which is preliminary data.</text>
</comment>
<reference evidence="2" key="1">
    <citation type="journal article" date="2019" name="Int. J. Syst. Evol. Microbiol.">
        <title>The Global Catalogue of Microorganisms (GCM) 10K type strain sequencing project: providing services to taxonomists for standard genome sequencing and annotation.</title>
        <authorList>
            <consortium name="The Broad Institute Genomics Platform"/>
            <consortium name="The Broad Institute Genome Sequencing Center for Infectious Disease"/>
            <person name="Wu L."/>
            <person name="Ma J."/>
        </authorList>
    </citation>
    <scope>NUCLEOTIDE SEQUENCE [LARGE SCALE GENOMIC DNA]</scope>
    <source>
        <strain evidence="2">JCM 17326</strain>
    </source>
</reference>
<name>A0ABP6ZWX1_9ACTN</name>
<evidence type="ECO:0000313" key="2">
    <source>
        <dbReference type="Proteomes" id="UP001500630"/>
    </source>
</evidence>
<gene>
    <name evidence="1" type="ORF">GCM10022419_125710</name>
</gene>
<evidence type="ECO:0000313" key="1">
    <source>
        <dbReference type="EMBL" id="GAA3619046.1"/>
    </source>
</evidence>
<proteinExistence type="predicted"/>
<keyword evidence="2" id="KW-1185">Reference proteome</keyword>
<sequence>MVGAWGVATVVPSGALGPCPAGAAPEHEAVKAATASNAAVVAGLLQAGATFKTVLSPKGTKRTPKTLMLLTCKTRIPLGKFGHI</sequence>
<dbReference type="Proteomes" id="UP001500630">
    <property type="component" value="Unassembled WGS sequence"/>
</dbReference>
<protein>
    <submittedName>
        <fullName evidence="1">Uncharacterized protein</fullName>
    </submittedName>
</protein>
<dbReference type="EMBL" id="BAABDQ010000059">
    <property type="protein sequence ID" value="GAA3619046.1"/>
    <property type="molecule type" value="Genomic_DNA"/>
</dbReference>
<accession>A0ABP6ZWX1</accession>
<organism evidence="1 2">
    <name type="scientific">Nonomuraea rosea</name>
    <dbReference type="NCBI Taxonomy" id="638574"/>
    <lineage>
        <taxon>Bacteria</taxon>
        <taxon>Bacillati</taxon>
        <taxon>Actinomycetota</taxon>
        <taxon>Actinomycetes</taxon>
        <taxon>Streptosporangiales</taxon>
        <taxon>Streptosporangiaceae</taxon>
        <taxon>Nonomuraea</taxon>
    </lineage>
</organism>